<dbReference type="InterPro" id="IPR036423">
    <property type="entry name" value="SOD-like_Cu/Zn_dom_sf"/>
</dbReference>
<dbReference type="WBParaSite" id="ACRNAN_scaffold2882.g25333.t1">
    <property type="protein sequence ID" value="ACRNAN_scaffold2882.g25333.t1"/>
    <property type="gene ID" value="ACRNAN_scaffold2882.g25333"/>
</dbReference>
<proteinExistence type="predicted"/>
<evidence type="ECO:0000313" key="2">
    <source>
        <dbReference type="WBParaSite" id="ACRNAN_scaffold2882.g25333.t1"/>
    </source>
</evidence>
<dbReference type="GO" id="GO:0046872">
    <property type="term" value="F:metal ion binding"/>
    <property type="evidence" value="ECO:0007669"/>
    <property type="project" value="InterPro"/>
</dbReference>
<name>A0A914DLI2_9BILA</name>
<dbReference type="GO" id="GO:0006801">
    <property type="term" value="P:superoxide metabolic process"/>
    <property type="evidence" value="ECO:0007669"/>
    <property type="project" value="InterPro"/>
</dbReference>
<dbReference type="SUPFAM" id="SSF49329">
    <property type="entry name" value="Cu,Zn superoxide dismutase-like"/>
    <property type="match status" value="1"/>
</dbReference>
<keyword evidence="1" id="KW-1185">Reference proteome</keyword>
<reference evidence="2" key="1">
    <citation type="submission" date="2022-11" db="UniProtKB">
        <authorList>
            <consortium name="WormBaseParasite"/>
        </authorList>
    </citation>
    <scope>IDENTIFICATION</scope>
</reference>
<dbReference type="Proteomes" id="UP000887540">
    <property type="component" value="Unplaced"/>
</dbReference>
<dbReference type="AlphaFoldDB" id="A0A914DLI2"/>
<dbReference type="Gene3D" id="2.60.40.200">
    <property type="entry name" value="Superoxide dismutase, copper/zinc binding domain"/>
    <property type="match status" value="1"/>
</dbReference>
<protein>
    <submittedName>
        <fullName evidence="2">Superoxide dismutase</fullName>
    </submittedName>
</protein>
<sequence>MSLAGTIGPVMANSNGVAYVNIKSSLLTLNGQNSVIGRGLNVHEIVSNPNDYPGTPCGCGVIGIINEQ</sequence>
<accession>A0A914DLI2</accession>
<organism evidence="1 2">
    <name type="scientific">Acrobeloides nanus</name>
    <dbReference type="NCBI Taxonomy" id="290746"/>
    <lineage>
        <taxon>Eukaryota</taxon>
        <taxon>Metazoa</taxon>
        <taxon>Ecdysozoa</taxon>
        <taxon>Nematoda</taxon>
        <taxon>Chromadorea</taxon>
        <taxon>Rhabditida</taxon>
        <taxon>Tylenchina</taxon>
        <taxon>Cephalobomorpha</taxon>
        <taxon>Cephaloboidea</taxon>
        <taxon>Cephalobidae</taxon>
        <taxon>Acrobeloides</taxon>
    </lineage>
</organism>
<evidence type="ECO:0000313" key="1">
    <source>
        <dbReference type="Proteomes" id="UP000887540"/>
    </source>
</evidence>